<reference evidence="1" key="2">
    <citation type="submission" date="2025-09" db="UniProtKB">
        <authorList>
            <consortium name="Ensembl"/>
        </authorList>
    </citation>
    <scope>IDENTIFICATION</scope>
</reference>
<name>A0A8C0C2G4_9AVES</name>
<dbReference type="Ensembl" id="ENSBJAT00000025698.1">
    <property type="protein sequence ID" value="ENSBJAP00000025010.1"/>
    <property type="gene ID" value="ENSBJAG00000015972.1"/>
</dbReference>
<dbReference type="AlphaFoldDB" id="A0A8C0C2G4"/>
<proteinExistence type="predicted"/>
<organism evidence="1 2">
    <name type="scientific">Buteo japonicus</name>
    <dbReference type="NCBI Taxonomy" id="224669"/>
    <lineage>
        <taxon>Eukaryota</taxon>
        <taxon>Metazoa</taxon>
        <taxon>Chordata</taxon>
        <taxon>Craniata</taxon>
        <taxon>Vertebrata</taxon>
        <taxon>Euteleostomi</taxon>
        <taxon>Archelosauria</taxon>
        <taxon>Archosauria</taxon>
        <taxon>Dinosauria</taxon>
        <taxon>Saurischia</taxon>
        <taxon>Theropoda</taxon>
        <taxon>Coelurosauria</taxon>
        <taxon>Aves</taxon>
        <taxon>Neognathae</taxon>
        <taxon>Neoaves</taxon>
        <taxon>Telluraves</taxon>
        <taxon>Accipitrimorphae</taxon>
        <taxon>Accipitriformes</taxon>
        <taxon>Accipitridae</taxon>
        <taxon>Accipitrinae</taxon>
        <taxon>Buteo</taxon>
    </lineage>
</organism>
<evidence type="ECO:0000313" key="2">
    <source>
        <dbReference type="Proteomes" id="UP000694555"/>
    </source>
</evidence>
<dbReference type="Proteomes" id="UP000694555">
    <property type="component" value="Unplaced"/>
</dbReference>
<accession>A0A8C0C2G4</accession>
<protein>
    <submittedName>
        <fullName evidence="1">Uncharacterized protein</fullName>
    </submittedName>
</protein>
<reference evidence="1" key="1">
    <citation type="submission" date="2025-08" db="UniProtKB">
        <authorList>
            <consortium name="Ensembl"/>
        </authorList>
    </citation>
    <scope>IDENTIFICATION</scope>
</reference>
<evidence type="ECO:0000313" key="1">
    <source>
        <dbReference type="Ensembl" id="ENSBJAP00000025010.1"/>
    </source>
</evidence>
<keyword evidence="2" id="KW-1185">Reference proteome</keyword>
<sequence length="95" mass="11312">LRRFRLRLFLSFEQRLRPGSLPLFEGRWCSEQASSYLSKSRLGRHHTQRHWFGSSGSLLGFSLFHEGKIHIHFQSWHTLALQEDWIDVCVFARMP</sequence>